<proteinExistence type="predicted"/>
<dbReference type="RefSeq" id="XP_062657521.1">
    <property type="nucleotide sequence ID" value="XM_062806688.1"/>
</dbReference>
<evidence type="ECO:0000256" key="2">
    <source>
        <dbReference type="SAM" id="SignalP"/>
    </source>
</evidence>
<dbReference type="Proteomes" id="UP001278766">
    <property type="component" value="Unassembled WGS sequence"/>
</dbReference>
<feature type="compositionally biased region" description="Low complexity" evidence="1">
    <location>
        <begin position="146"/>
        <end position="161"/>
    </location>
</feature>
<evidence type="ECO:0000256" key="1">
    <source>
        <dbReference type="SAM" id="MobiDB-lite"/>
    </source>
</evidence>
<evidence type="ECO:0000313" key="4">
    <source>
        <dbReference type="Proteomes" id="UP001278766"/>
    </source>
</evidence>
<gene>
    <name evidence="3" type="ORF">B0H64DRAFT_443099</name>
</gene>
<protein>
    <recommendedName>
        <fullName evidence="5">Prp 4 CRoW domain-containing protein</fullName>
    </recommendedName>
</protein>
<feature type="compositionally biased region" description="Polar residues" evidence="1">
    <location>
        <begin position="181"/>
        <end position="222"/>
    </location>
</feature>
<organism evidence="3 4">
    <name type="scientific">Chaetomium fimeti</name>
    <dbReference type="NCBI Taxonomy" id="1854472"/>
    <lineage>
        <taxon>Eukaryota</taxon>
        <taxon>Fungi</taxon>
        <taxon>Dikarya</taxon>
        <taxon>Ascomycota</taxon>
        <taxon>Pezizomycotina</taxon>
        <taxon>Sordariomycetes</taxon>
        <taxon>Sordariomycetidae</taxon>
        <taxon>Sordariales</taxon>
        <taxon>Chaetomiaceae</taxon>
        <taxon>Chaetomium</taxon>
    </lineage>
</organism>
<reference evidence="3" key="1">
    <citation type="journal article" date="2023" name="Mol. Phylogenet. Evol.">
        <title>Genome-scale phylogeny and comparative genomics of the fungal order Sordariales.</title>
        <authorList>
            <person name="Hensen N."/>
            <person name="Bonometti L."/>
            <person name="Westerberg I."/>
            <person name="Brannstrom I.O."/>
            <person name="Guillou S."/>
            <person name="Cros-Aarteil S."/>
            <person name="Calhoun S."/>
            <person name="Haridas S."/>
            <person name="Kuo A."/>
            <person name="Mondo S."/>
            <person name="Pangilinan J."/>
            <person name="Riley R."/>
            <person name="LaButti K."/>
            <person name="Andreopoulos B."/>
            <person name="Lipzen A."/>
            <person name="Chen C."/>
            <person name="Yan M."/>
            <person name="Daum C."/>
            <person name="Ng V."/>
            <person name="Clum A."/>
            <person name="Steindorff A."/>
            <person name="Ohm R.A."/>
            <person name="Martin F."/>
            <person name="Silar P."/>
            <person name="Natvig D.O."/>
            <person name="Lalanne C."/>
            <person name="Gautier V."/>
            <person name="Ament-Velasquez S.L."/>
            <person name="Kruys A."/>
            <person name="Hutchinson M.I."/>
            <person name="Powell A.J."/>
            <person name="Barry K."/>
            <person name="Miller A.N."/>
            <person name="Grigoriev I.V."/>
            <person name="Debuchy R."/>
            <person name="Gladieux P."/>
            <person name="Hiltunen Thoren M."/>
            <person name="Johannesson H."/>
        </authorList>
    </citation>
    <scope>NUCLEOTIDE SEQUENCE</scope>
    <source>
        <strain evidence="3">CBS 168.71</strain>
    </source>
</reference>
<name>A0AAE0HCC8_9PEZI</name>
<keyword evidence="2" id="KW-0732">Signal</keyword>
<feature type="chain" id="PRO_5042020984" description="Prp 4 CRoW domain-containing protein" evidence="2">
    <location>
        <begin position="21"/>
        <end position="250"/>
    </location>
</feature>
<dbReference type="EMBL" id="JAUEPN010000005">
    <property type="protein sequence ID" value="KAK3294007.1"/>
    <property type="molecule type" value="Genomic_DNA"/>
</dbReference>
<comment type="caution">
    <text evidence="3">The sequence shown here is derived from an EMBL/GenBank/DDBJ whole genome shotgun (WGS) entry which is preliminary data.</text>
</comment>
<dbReference type="AlphaFoldDB" id="A0AAE0HCC8"/>
<evidence type="ECO:0000313" key="3">
    <source>
        <dbReference type="EMBL" id="KAK3294007.1"/>
    </source>
</evidence>
<reference evidence="3" key="2">
    <citation type="submission" date="2023-06" db="EMBL/GenBank/DDBJ databases">
        <authorList>
            <consortium name="Lawrence Berkeley National Laboratory"/>
            <person name="Haridas S."/>
            <person name="Hensen N."/>
            <person name="Bonometti L."/>
            <person name="Westerberg I."/>
            <person name="Brannstrom I.O."/>
            <person name="Guillou S."/>
            <person name="Cros-Aarteil S."/>
            <person name="Calhoun S."/>
            <person name="Kuo A."/>
            <person name="Mondo S."/>
            <person name="Pangilinan J."/>
            <person name="Riley R."/>
            <person name="Labutti K."/>
            <person name="Andreopoulos B."/>
            <person name="Lipzen A."/>
            <person name="Chen C."/>
            <person name="Yanf M."/>
            <person name="Daum C."/>
            <person name="Ng V."/>
            <person name="Clum A."/>
            <person name="Steindorff A."/>
            <person name="Ohm R."/>
            <person name="Martin F."/>
            <person name="Silar P."/>
            <person name="Natvig D."/>
            <person name="Lalanne C."/>
            <person name="Gautier V."/>
            <person name="Ament-Velasquez S.L."/>
            <person name="Kruys A."/>
            <person name="Hutchinson M.I."/>
            <person name="Powell A.J."/>
            <person name="Barry K."/>
            <person name="Miller A.N."/>
            <person name="Grigoriev I.V."/>
            <person name="Debuchy R."/>
            <person name="Gladieux P."/>
            <person name="Thoren M.H."/>
            <person name="Johannesson H."/>
        </authorList>
    </citation>
    <scope>NUCLEOTIDE SEQUENCE</scope>
    <source>
        <strain evidence="3">CBS 168.71</strain>
    </source>
</reference>
<sequence length="250" mass="25243">MLVKSVAAIAAIAFAANAAAEPMPYKPTMVKTSTRALFGGILRRQDQPGYQPEETMCGDGNTCEEACGAGYQTCASVDSQVHCFNPTVGELCCPDESGNSCEAGYYCTADTDGETWCCPEGMELSACAAAYSITGGLVSQTPPPATSTSTTSTSTSTSTSTPEEEPTTTPSPTPSPSSSPVAQNTTSPAVDSPTSAPFLPSASSIQSNATSVSTVQPAQPTESKVEEGAANIVGPASALVLLAAGFAALL</sequence>
<feature type="region of interest" description="Disordered" evidence="1">
    <location>
        <begin position="139"/>
        <end position="223"/>
    </location>
</feature>
<evidence type="ECO:0008006" key="5">
    <source>
        <dbReference type="Google" id="ProtNLM"/>
    </source>
</evidence>
<dbReference type="GeneID" id="87843636"/>
<accession>A0AAE0HCC8</accession>
<keyword evidence="4" id="KW-1185">Reference proteome</keyword>
<feature type="signal peptide" evidence="2">
    <location>
        <begin position="1"/>
        <end position="20"/>
    </location>
</feature>